<proteinExistence type="predicted"/>
<comment type="caution">
    <text evidence="4">The sequence shown here is derived from an EMBL/GenBank/DDBJ whole genome shotgun (WGS) entry which is preliminary data.</text>
</comment>
<dbReference type="PANTHER" id="PTHR11364:SF27">
    <property type="entry name" value="SULFURTRANSFERASE"/>
    <property type="match status" value="1"/>
</dbReference>
<reference evidence="4" key="1">
    <citation type="submission" date="2019-09" db="EMBL/GenBank/DDBJ databases">
        <title>The Mitochondrial Proteome of the Jakobid, Andalucia godoyi, a Protist With the Most Gene-Rich and Bacteria-Like Mitochondrial Genome.</title>
        <authorList>
            <person name="Gray M.W."/>
            <person name="Burger G."/>
            <person name="Derelle R."/>
            <person name="Klimes V."/>
            <person name="Leger M."/>
            <person name="Sarrasin M."/>
            <person name="Vlcek C."/>
            <person name="Roger A.J."/>
            <person name="Elias M."/>
            <person name="Lang B.F."/>
        </authorList>
    </citation>
    <scope>NUCLEOTIDE SEQUENCE</scope>
    <source>
        <strain evidence="4">And28</strain>
    </source>
</reference>
<keyword evidence="1" id="KW-0808">Transferase</keyword>
<dbReference type="CDD" id="cd01448">
    <property type="entry name" value="TST_Repeat_1"/>
    <property type="match status" value="1"/>
</dbReference>
<dbReference type="PANTHER" id="PTHR11364">
    <property type="entry name" value="THIOSULFATE SULFERTANSFERASE"/>
    <property type="match status" value="1"/>
</dbReference>
<dbReference type="Gene3D" id="3.40.250.10">
    <property type="entry name" value="Rhodanese-like domain"/>
    <property type="match status" value="2"/>
</dbReference>
<protein>
    <submittedName>
        <fullName evidence="4">Mitochondrial rhodanese-related sulfurtransferase/oxidoreductase family protein</fullName>
    </submittedName>
</protein>
<dbReference type="EMBL" id="VRVR01000021">
    <property type="protein sequence ID" value="KAF0852676.1"/>
    <property type="molecule type" value="Genomic_DNA"/>
</dbReference>
<gene>
    <name evidence="4" type="ORF">ANDGO_05705</name>
</gene>
<dbReference type="SUPFAM" id="SSF52821">
    <property type="entry name" value="Rhodanese/Cell cycle control phosphatase"/>
    <property type="match status" value="2"/>
</dbReference>
<dbReference type="GO" id="GO:0004792">
    <property type="term" value="F:thiosulfate-cyanide sulfurtransferase activity"/>
    <property type="evidence" value="ECO:0007669"/>
    <property type="project" value="TreeGrafter"/>
</dbReference>
<name>A0A8K0F0W2_ANDGO</name>
<dbReference type="Pfam" id="PF00581">
    <property type="entry name" value="Rhodanese"/>
    <property type="match status" value="2"/>
</dbReference>
<dbReference type="SMART" id="SM00450">
    <property type="entry name" value="RHOD"/>
    <property type="match status" value="2"/>
</dbReference>
<dbReference type="GO" id="GO:0005739">
    <property type="term" value="C:mitochondrion"/>
    <property type="evidence" value="ECO:0007669"/>
    <property type="project" value="TreeGrafter"/>
</dbReference>
<dbReference type="InterPro" id="IPR001763">
    <property type="entry name" value="Rhodanese-like_dom"/>
</dbReference>
<dbReference type="InterPro" id="IPR045078">
    <property type="entry name" value="TST/MPST-like"/>
</dbReference>
<feature type="domain" description="Rhodanese" evidence="3">
    <location>
        <begin position="19"/>
        <end position="137"/>
    </location>
</feature>
<evidence type="ECO:0000259" key="3">
    <source>
        <dbReference type="PROSITE" id="PS50206"/>
    </source>
</evidence>
<evidence type="ECO:0000313" key="5">
    <source>
        <dbReference type="Proteomes" id="UP000799049"/>
    </source>
</evidence>
<dbReference type="AlphaFoldDB" id="A0A8K0F0W2"/>
<sequence>MMRVSTSWLSSVILSKSAGGGVVRVIDASWHMPSANRNARTEYFAKHIPFASFVDIDHVSDTSSSYPHMMPTAAHFAECMSALRIRDSDTIVVYDSVGIFSAPRLYWMFRAFQHKGDVSILDGGLPKWVRDGYGVESSAIRETAPMGVVCHSAYDAASSATYSYPVPKLNTGLIKTLGQMQSLSLQLCGNESGVSAAENVVVLDARSADRFYGRQPEPRPGLPAGHMPGAKNVPFGSVLTTTGEFKSPDELKTVFAARGVRLEDPEQHVVLSCGSGVTACVLFSALEIAGVDRARMAVYDGSYSEWAAQKDAPISTAD</sequence>
<accession>A0A8K0F0W2</accession>
<dbReference type="Proteomes" id="UP000799049">
    <property type="component" value="Unassembled WGS sequence"/>
</dbReference>
<dbReference type="OrthoDB" id="270167at2759"/>
<dbReference type="InterPro" id="IPR036873">
    <property type="entry name" value="Rhodanese-like_dom_sf"/>
</dbReference>
<evidence type="ECO:0000313" key="4">
    <source>
        <dbReference type="EMBL" id="KAF0852676.1"/>
    </source>
</evidence>
<dbReference type="PROSITE" id="PS50206">
    <property type="entry name" value="RHODANESE_3"/>
    <property type="match status" value="2"/>
</dbReference>
<evidence type="ECO:0000256" key="1">
    <source>
        <dbReference type="ARBA" id="ARBA00022679"/>
    </source>
</evidence>
<evidence type="ECO:0000256" key="2">
    <source>
        <dbReference type="ARBA" id="ARBA00022737"/>
    </source>
</evidence>
<keyword evidence="5" id="KW-1185">Reference proteome</keyword>
<dbReference type="CDD" id="cd01449">
    <property type="entry name" value="TST_Repeat_2"/>
    <property type="match status" value="1"/>
</dbReference>
<keyword evidence="2" id="KW-0677">Repeat</keyword>
<organism evidence="4 5">
    <name type="scientific">Andalucia godoyi</name>
    <name type="common">Flagellate</name>
    <dbReference type="NCBI Taxonomy" id="505711"/>
    <lineage>
        <taxon>Eukaryota</taxon>
        <taxon>Discoba</taxon>
        <taxon>Jakobida</taxon>
        <taxon>Andalucina</taxon>
        <taxon>Andaluciidae</taxon>
        <taxon>Andalucia</taxon>
    </lineage>
</organism>
<feature type="domain" description="Rhodanese" evidence="3">
    <location>
        <begin position="196"/>
        <end position="315"/>
    </location>
</feature>